<dbReference type="CDD" id="cd01949">
    <property type="entry name" value="GGDEF"/>
    <property type="match status" value="1"/>
</dbReference>
<dbReference type="STRING" id="52442.SAMN05421880_11284"/>
<dbReference type="GO" id="GO:0000160">
    <property type="term" value="P:phosphorelay signal transduction system"/>
    <property type="evidence" value="ECO:0007669"/>
    <property type="project" value="InterPro"/>
</dbReference>
<name>A0A1I4PTI6_9PROT</name>
<organism evidence="7 8">
    <name type="scientific">Nitrosomonas nitrosa</name>
    <dbReference type="NCBI Taxonomy" id="52442"/>
    <lineage>
        <taxon>Bacteria</taxon>
        <taxon>Pseudomonadati</taxon>
        <taxon>Pseudomonadota</taxon>
        <taxon>Betaproteobacteria</taxon>
        <taxon>Nitrosomonadales</taxon>
        <taxon>Nitrosomonadaceae</taxon>
        <taxon>Nitrosomonas</taxon>
    </lineage>
</organism>
<evidence type="ECO:0000313" key="8">
    <source>
        <dbReference type="Proteomes" id="UP000199561"/>
    </source>
</evidence>
<dbReference type="GO" id="GO:0052621">
    <property type="term" value="F:diguanylate cyclase activity"/>
    <property type="evidence" value="ECO:0007669"/>
    <property type="project" value="UniProtKB-EC"/>
</dbReference>
<dbReference type="GO" id="GO:0043709">
    <property type="term" value="P:cell adhesion involved in single-species biofilm formation"/>
    <property type="evidence" value="ECO:0007669"/>
    <property type="project" value="TreeGrafter"/>
</dbReference>
<feature type="domain" description="Response regulatory" evidence="5">
    <location>
        <begin position="6"/>
        <end position="120"/>
    </location>
</feature>
<dbReference type="InterPro" id="IPR029787">
    <property type="entry name" value="Nucleotide_cyclase"/>
</dbReference>
<protein>
    <recommendedName>
        <fullName evidence="1">diguanylate cyclase</fullName>
        <ecNumber evidence="1">2.7.7.65</ecNumber>
    </recommendedName>
</protein>
<feature type="modified residue" description="4-aspartylphosphate" evidence="3">
    <location>
        <position position="55"/>
    </location>
</feature>
<comment type="catalytic activity">
    <reaction evidence="2">
        <text>2 GTP = 3',3'-c-di-GMP + 2 diphosphate</text>
        <dbReference type="Rhea" id="RHEA:24898"/>
        <dbReference type="ChEBI" id="CHEBI:33019"/>
        <dbReference type="ChEBI" id="CHEBI:37565"/>
        <dbReference type="ChEBI" id="CHEBI:58805"/>
        <dbReference type="EC" id="2.7.7.65"/>
    </reaction>
</comment>
<evidence type="ECO:0000259" key="5">
    <source>
        <dbReference type="PROSITE" id="PS50110"/>
    </source>
</evidence>
<dbReference type="GO" id="GO:1902201">
    <property type="term" value="P:negative regulation of bacterial-type flagellum-dependent cell motility"/>
    <property type="evidence" value="ECO:0007669"/>
    <property type="project" value="TreeGrafter"/>
</dbReference>
<dbReference type="SUPFAM" id="SSF55073">
    <property type="entry name" value="Nucleotide cyclase"/>
    <property type="match status" value="1"/>
</dbReference>
<dbReference type="PANTHER" id="PTHR45138:SF9">
    <property type="entry name" value="DIGUANYLATE CYCLASE DGCM-RELATED"/>
    <property type="match status" value="1"/>
</dbReference>
<feature type="compositionally biased region" description="Basic and acidic residues" evidence="4">
    <location>
        <begin position="390"/>
        <end position="414"/>
    </location>
</feature>
<evidence type="ECO:0000259" key="6">
    <source>
        <dbReference type="PROSITE" id="PS50887"/>
    </source>
</evidence>
<evidence type="ECO:0000256" key="1">
    <source>
        <dbReference type="ARBA" id="ARBA00012528"/>
    </source>
</evidence>
<dbReference type="SMART" id="SM00267">
    <property type="entry name" value="GGDEF"/>
    <property type="match status" value="1"/>
</dbReference>
<dbReference type="NCBIfam" id="TIGR00254">
    <property type="entry name" value="GGDEF"/>
    <property type="match status" value="1"/>
</dbReference>
<dbReference type="InterPro" id="IPR050469">
    <property type="entry name" value="Diguanylate_Cyclase"/>
</dbReference>
<sequence>MNIKTKILVVDDDLNLRKTLVDTLKVKGYETVAVATGAEAVAVVEQGGFCLALIDLKLPDISGIEVMTRIKSIAPLIEVIILTGHASMDTAIEATRQGAYSYLHKPYQMDDLLRNIRFAVERQQAQEEILRLASFPRQHPNPIIELDPAGGVTYVNPAAEKLFPDIVAKGLSHSLLRDFPYLLPKLRDSQEQEGLIHEVEVGGCTYELHIFSVPEFGLIRIYATDITRRKQTEEEIRLLATTDSLTGITNRREFMRILESEMDRSRRYGTPLSLIMYDLDYFKQVNDTYGHDIGDEVLKAVVRLVNEHIRGVDIDARWGGEEFLVLMPQSDLAAARNTAEKLRQAIAQHSFKKVGAVTGSFGVTSFIPQDNASSLLKRVDDALYQAKERGRNRTEALVGGEKKDKQDKQDKQESEPNSGSAG</sequence>
<dbReference type="EMBL" id="FOUF01000012">
    <property type="protein sequence ID" value="SFM31161.1"/>
    <property type="molecule type" value="Genomic_DNA"/>
</dbReference>
<dbReference type="Gene3D" id="3.40.50.2300">
    <property type="match status" value="1"/>
</dbReference>
<dbReference type="InterPro" id="IPR035965">
    <property type="entry name" value="PAS-like_dom_sf"/>
</dbReference>
<reference evidence="7 8" key="1">
    <citation type="submission" date="2016-10" db="EMBL/GenBank/DDBJ databases">
        <authorList>
            <person name="de Groot N.N."/>
        </authorList>
    </citation>
    <scope>NUCLEOTIDE SEQUENCE [LARGE SCALE GENOMIC DNA]</scope>
    <source>
        <strain evidence="7 8">Nm146</strain>
    </source>
</reference>
<dbReference type="PANTHER" id="PTHR45138">
    <property type="entry name" value="REGULATORY COMPONENTS OF SENSORY TRANSDUCTION SYSTEM"/>
    <property type="match status" value="1"/>
</dbReference>
<dbReference type="Pfam" id="PF00990">
    <property type="entry name" value="GGDEF"/>
    <property type="match status" value="1"/>
</dbReference>
<dbReference type="PROSITE" id="PS50887">
    <property type="entry name" value="GGDEF"/>
    <property type="match status" value="1"/>
</dbReference>
<dbReference type="InterPro" id="IPR011006">
    <property type="entry name" value="CheY-like_superfamily"/>
</dbReference>
<accession>A0A1I4PTI6</accession>
<dbReference type="InterPro" id="IPR000160">
    <property type="entry name" value="GGDEF_dom"/>
</dbReference>
<dbReference type="PROSITE" id="PS50110">
    <property type="entry name" value="RESPONSE_REGULATORY"/>
    <property type="match status" value="1"/>
</dbReference>
<evidence type="ECO:0000256" key="4">
    <source>
        <dbReference type="SAM" id="MobiDB-lite"/>
    </source>
</evidence>
<evidence type="ECO:0000256" key="3">
    <source>
        <dbReference type="PROSITE-ProRule" id="PRU00169"/>
    </source>
</evidence>
<feature type="domain" description="GGDEF" evidence="6">
    <location>
        <begin position="270"/>
        <end position="399"/>
    </location>
</feature>
<dbReference type="InterPro" id="IPR001789">
    <property type="entry name" value="Sig_transdc_resp-reg_receiver"/>
</dbReference>
<dbReference type="SUPFAM" id="SSF55785">
    <property type="entry name" value="PYP-like sensor domain (PAS domain)"/>
    <property type="match status" value="1"/>
</dbReference>
<feature type="region of interest" description="Disordered" evidence="4">
    <location>
        <begin position="390"/>
        <end position="422"/>
    </location>
</feature>
<dbReference type="GO" id="GO:0005886">
    <property type="term" value="C:plasma membrane"/>
    <property type="evidence" value="ECO:0007669"/>
    <property type="project" value="TreeGrafter"/>
</dbReference>
<dbReference type="SUPFAM" id="SSF52172">
    <property type="entry name" value="CheY-like"/>
    <property type="match status" value="1"/>
</dbReference>
<proteinExistence type="predicted"/>
<dbReference type="EC" id="2.7.7.65" evidence="1"/>
<dbReference type="InterPro" id="IPR043128">
    <property type="entry name" value="Rev_trsase/Diguanyl_cyclase"/>
</dbReference>
<keyword evidence="8" id="KW-1185">Reference proteome</keyword>
<gene>
    <name evidence="7" type="ORF">SAMN05421880_11284</name>
</gene>
<dbReference type="RefSeq" id="WP_090668464.1">
    <property type="nucleotide sequence ID" value="NZ_FOUF01000012.1"/>
</dbReference>
<evidence type="ECO:0000256" key="2">
    <source>
        <dbReference type="ARBA" id="ARBA00034247"/>
    </source>
</evidence>
<keyword evidence="3" id="KW-0597">Phosphoprotein</keyword>
<dbReference type="Proteomes" id="UP000199561">
    <property type="component" value="Unassembled WGS sequence"/>
</dbReference>
<dbReference type="AlphaFoldDB" id="A0A1I4PTI6"/>
<evidence type="ECO:0000313" key="7">
    <source>
        <dbReference type="EMBL" id="SFM31161.1"/>
    </source>
</evidence>
<dbReference type="OrthoDB" id="9813903at2"/>
<dbReference type="FunFam" id="3.30.70.270:FF:000001">
    <property type="entry name" value="Diguanylate cyclase domain protein"/>
    <property type="match status" value="1"/>
</dbReference>
<dbReference type="Gene3D" id="3.30.70.270">
    <property type="match status" value="1"/>
</dbReference>
<dbReference type="Pfam" id="PF00072">
    <property type="entry name" value="Response_reg"/>
    <property type="match status" value="1"/>
</dbReference>
<dbReference type="SMART" id="SM00448">
    <property type="entry name" value="REC"/>
    <property type="match status" value="1"/>
</dbReference>